<evidence type="ECO:0000256" key="1">
    <source>
        <dbReference type="SAM" id="Phobius"/>
    </source>
</evidence>
<dbReference type="InterPro" id="IPR009612">
    <property type="entry name" value="IcmF-rel"/>
</dbReference>
<dbReference type="InterPro" id="IPR027417">
    <property type="entry name" value="P-loop_NTPase"/>
</dbReference>
<dbReference type="InterPro" id="IPR025743">
    <property type="entry name" value="TssM1_N"/>
</dbReference>
<reference evidence="6" key="1">
    <citation type="journal article" date="2024" name="Toxins">
        <title>Genome Sequence Analysis of Native Xenorhabdus Strains Isolated from Entomopathogenic Nematodes in Argentina.</title>
        <authorList>
            <person name="Palma L."/>
            <person name="Frizzo L."/>
            <person name="Kaiser S."/>
            <person name="Berry C."/>
            <person name="Caballero P."/>
            <person name="Bode H.B."/>
            <person name="Del Valle E.E."/>
        </authorList>
    </citation>
    <scope>NUCLEOTIDE SEQUENCE [LARGE SCALE GENOMIC DNA]</scope>
    <source>
        <strain evidence="6">Reich</strain>
    </source>
</reference>
<evidence type="ECO:0000259" key="2">
    <source>
        <dbReference type="Pfam" id="PF06744"/>
    </source>
</evidence>
<feature type="domain" description="Type VI secretion system component TssM1 N-terminal" evidence="4">
    <location>
        <begin position="209"/>
        <end position="475"/>
    </location>
</feature>
<feature type="domain" description="Type VI secretion system IcmF C-terminal" evidence="2">
    <location>
        <begin position="1111"/>
        <end position="1220"/>
    </location>
</feature>
<dbReference type="NCBIfam" id="TIGR03348">
    <property type="entry name" value="VI_IcmF"/>
    <property type="match status" value="1"/>
</dbReference>
<dbReference type="InterPro" id="IPR017731">
    <property type="entry name" value="TssM1-like"/>
</dbReference>
<accession>A0ABU4SI92</accession>
<sequence length="1241" mass="141440">MLNTLLSIITSRLTWSFLGITVISLMIWFLGPIISVGNTTPLKSNTIRIVVILVLFLAWILIKLAPRLYRIWFNKKLENQLNINRDEKEGTKQNEQYITLAEHFSDAVKLLKKAYFSGLYNKNRPGWSNLFNRQYIYQLPWYLVIGAPNSGKTTALANSGLHFPLEDYLGKSALYGMQGMNDCNWWFTNNAVLLDTAGRYTTQDRSHGQDANEWKSFIQLLKKYRTRQPLNGLIITISVEDLLNPSAEARDRQSYILRRRLSELHERLKIRFPIYILITKTDLLKGFTAYFSHFDKTSREQIWGFNFPWGGKLGCNLNTIFEQQYSQLQQRLDAELPYILLNGHDSRECAESYLFPQEMASLRPLIEQYLEIVFAKSGFEIPCYPRGLYFTSGIQEGQPFDNVMAQFNRKFQLPTNNDSDSMSWGDDKGIVHPSPVRQAYFLKNVLENIFREAGIASYNRWWVYRKRLLNGLGYLSLLGILAVITDLFFTSYNNNKNYLMEVQDKIPAIVLQGDEVKRNPNNIYALLPILNSLAQLNKSKNFSLDNPPLSYRMGLYSGEQVSDASNSLYRKALQTLLLPQVAKLITNQMKNENEDDIEKTYNTLKAYQMLYQPEHYDGKFLHNWIMRYLETRLDANTTQKQLQQLDEHLSQLLENQAVTSPFIRDNNLLKQKQVLISKIPPAQRAYNYLKNKLLDDPELAPVNLETLAGPQAELAFSSMFSNNLANNLANNQASNSGTSFANGIPGMFTPAGYQKGIDKDLNTFLTTLYSQDNWVLGPYARKLTINEIKSFVKQFYINDYIYQWDKFLADIRLNNIDSLDQRTNTARLLSASDSPLRNLVINISKNVTLHNEILNKNNAATKQLNRVVKSQTDKLTQLASKQPLVSAQQLVPKQIWPDNQKYTPEQALEAHFSQITALAKGANEKNNQKIPFDDTLKKIGELYQYLTSVQSAVKTSMPFPPNNIITQLQATSERLPIPFRSMVYSLAVGASSDTQMSDMKNIAKHLSAEIGSFCNQAIANRYPLIAKARRDIKPDDMARIFAPETGLMDSFFQKNLVGKVDTTLQRWRFMPGVNGKPLPGGETLLRPFQQAQIIRNALFTSGTPTPLFRVMVRPISMDNNVLSMILDVDGQKLQYSHGPQLSQLISWPGPAKSNQVHMQLNLNDGTTVNLSTSGFWALNRLLDQAQRIPHGSTEDSSDDMGLQAMFNIKGHSVSLDFTPNSVFSPFRLPVFSCPNLKILTV</sequence>
<evidence type="ECO:0000259" key="4">
    <source>
        <dbReference type="Pfam" id="PF14331"/>
    </source>
</evidence>
<keyword evidence="6" id="KW-1185">Reference proteome</keyword>
<dbReference type="Pfam" id="PF14331">
    <property type="entry name" value="IcmF-related_N"/>
    <property type="match status" value="1"/>
</dbReference>
<keyword evidence="1" id="KW-1133">Transmembrane helix</keyword>
<feature type="transmembrane region" description="Helical" evidence="1">
    <location>
        <begin position="468"/>
        <end position="489"/>
    </location>
</feature>
<evidence type="ECO:0000259" key="3">
    <source>
        <dbReference type="Pfam" id="PF06761"/>
    </source>
</evidence>
<dbReference type="Pfam" id="PF06744">
    <property type="entry name" value="IcmF_C"/>
    <property type="match status" value="1"/>
</dbReference>
<dbReference type="CDD" id="cd00882">
    <property type="entry name" value="Ras_like_GTPase"/>
    <property type="match status" value="1"/>
</dbReference>
<protein>
    <submittedName>
        <fullName evidence="5">Type VI secretion system membrane subunit TssM</fullName>
    </submittedName>
</protein>
<dbReference type="Proteomes" id="UP001271640">
    <property type="component" value="Unassembled WGS sequence"/>
</dbReference>
<dbReference type="SUPFAM" id="SSF52540">
    <property type="entry name" value="P-loop containing nucleoside triphosphate hydrolases"/>
    <property type="match status" value="1"/>
</dbReference>
<dbReference type="InterPro" id="IPR053156">
    <property type="entry name" value="T6SS_TssM-like"/>
</dbReference>
<feature type="transmembrane region" description="Helical" evidence="1">
    <location>
        <begin position="12"/>
        <end position="34"/>
    </location>
</feature>
<gene>
    <name evidence="5" type="primary">tssM</name>
    <name evidence="5" type="ORF">FE394_03585</name>
</gene>
<dbReference type="Pfam" id="PF06761">
    <property type="entry name" value="IcmF-related"/>
    <property type="match status" value="1"/>
</dbReference>
<feature type="transmembrane region" description="Helical" evidence="1">
    <location>
        <begin position="46"/>
        <end position="66"/>
    </location>
</feature>
<evidence type="ECO:0000313" key="5">
    <source>
        <dbReference type="EMBL" id="MDX7998299.1"/>
    </source>
</evidence>
<keyword evidence="1" id="KW-0812">Transmembrane</keyword>
<dbReference type="PANTHER" id="PTHR36153:SF1">
    <property type="entry name" value="TYPE VI SECRETION SYSTEM COMPONENT TSSM1"/>
    <property type="match status" value="1"/>
</dbReference>
<name>A0ABU4SI92_9GAMM</name>
<dbReference type="RefSeq" id="WP_319925040.1">
    <property type="nucleotide sequence ID" value="NZ_VCDP01000010.1"/>
</dbReference>
<proteinExistence type="predicted"/>
<evidence type="ECO:0000313" key="6">
    <source>
        <dbReference type="Proteomes" id="UP001271640"/>
    </source>
</evidence>
<dbReference type="EMBL" id="VCDP01000010">
    <property type="protein sequence ID" value="MDX7998299.1"/>
    <property type="molecule type" value="Genomic_DNA"/>
</dbReference>
<comment type="caution">
    <text evidence="5">The sequence shown here is derived from an EMBL/GenBank/DDBJ whole genome shotgun (WGS) entry which is preliminary data.</text>
</comment>
<organism evidence="5 6">
    <name type="scientific">Xenorhabdus littoralis</name>
    <dbReference type="NCBI Taxonomy" id="2582835"/>
    <lineage>
        <taxon>Bacteria</taxon>
        <taxon>Pseudomonadati</taxon>
        <taxon>Pseudomonadota</taxon>
        <taxon>Gammaproteobacteria</taxon>
        <taxon>Enterobacterales</taxon>
        <taxon>Morganellaceae</taxon>
        <taxon>Xenorhabdus</taxon>
    </lineage>
</organism>
<feature type="domain" description="IcmF-related" evidence="3">
    <location>
        <begin position="527"/>
        <end position="847"/>
    </location>
</feature>
<dbReference type="PANTHER" id="PTHR36153">
    <property type="entry name" value="INNER MEMBRANE PROTEIN-RELATED"/>
    <property type="match status" value="1"/>
</dbReference>
<dbReference type="InterPro" id="IPR010623">
    <property type="entry name" value="IcmF_C"/>
</dbReference>
<keyword evidence="1" id="KW-0472">Membrane</keyword>